<reference evidence="2" key="1">
    <citation type="submission" date="2019-12" db="EMBL/GenBank/DDBJ databases">
        <authorList>
            <person name="Scholz U."/>
            <person name="Mascher M."/>
            <person name="Fiebig A."/>
        </authorList>
    </citation>
    <scope>NUCLEOTIDE SEQUENCE</scope>
</reference>
<proteinExistence type="predicted"/>
<sequence>MRAKVIGGRHRGKGQKSPPLNL</sequence>
<keyword evidence="4" id="KW-1185">Reference proteome</keyword>
<evidence type="ECO:0000313" key="3">
    <source>
        <dbReference type="EMBL" id="CAA7410972.1"/>
    </source>
</evidence>
<evidence type="ECO:0000313" key="2">
    <source>
        <dbReference type="EMBL" id="CAA2634757.1"/>
    </source>
</evidence>
<protein>
    <submittedName>
        <fullName evidence="2">Uncharacterized protein</fullName>
    </submittedName>
</protein>
<dbReference type="EMBL" id="LR743605">
    <property type="protein sequence ID" value="CAA2634757.1"/>
    <property type="molecule type" value="Genomic_DNA"/>
</dbReference>
<organism evidence="2">
    <name type="scientific">Spirodela intermedia</name>
    <name type="common">Intermediate duckweed</name>
    <dbReference type="NCBI Taxonomy" id="51605"/>
    <lineage>
        <taxon>Eukaryota</taxon>
        <taxon>Viridiplantae</taxon>
        <taxon>Streptophyta</taxon>
        <taxon>Embryophyta</taxon>
        <taxon>Tracheophyta</taxon>
        <taxon>Spermatophyta</taxon>
        <taxon>Magnoliopsida</taxon>
        <taxon>Liliopsida</taxon>
        <taxon>Araceae</taxon>
        <taxon>Lemnoideae</taxon>
        <taxon>Spirodela</taxon>
    </lineage>
</organism>
<gene>
    <name evidence="2" type="ORF">SI7747_18020151</name>
    <name evidence="3" type="ORF">SI8410_18021650</name>
</gene>
<feature type="region of interest" description="Disordered" evidence="1">
    <location>
        <begin position="1"/>
        <end position="22"/>
    </location>
</feature>
<dbReference type="AlphaFoldDB" id="A0A7I8JUG0"/>
<dbReference type="EMBL" id="LR746281">
    <property type="protein sequence ID" value="CAA7410972.1"/>
    <property type="molecule type" value="Genomic_DNA"/>
</dbReference>
<evidence type="ECO:0000256" key="1">
    <source>
        <dbReference type="SAM" id="MobiDB-lite"/>
    </source>
</evidence>
<evidence type="ECO:0000313" key="4">
    <source>
        <dbReference type="Proteomes" id="UP000663760"/>
    </source>
</evidence>
<dbReference type="Proteomes" id="UP000663760">
    <property type="component" value="Chromosome 18"/>
</dbReference>
<feature type="compositionally biased region" description="Basic residues" evidence="1">
    <location>
        <begin position="1"/>
        <end position="14"/>
    </location>
</feature>
<accession>A0A7I8JUG0</accession>
<name>A0A7I8JUG0_SPIIN</name>